<evidence type="ECO:0008006" key="4">
    <source>
        <dbReference type="Google" id="ProtNLM"/>
    </source>
</evidence>
<dbReference type="AlphaFoldDB" id="A0A919SKX1"/>
<dbReference type="InterPro" id="IPR010662">
    <property type="entry name" value="RBBP9/YdeN"/>
</dbReference>
<dbReference type="Proteomes" id="UP000681340">
    <property type="component" value="Unassembled WGS sequence"/>
</dbReference>
<name>A0A919SKX1_9ACTN</name>
<reference evidence="2" key="1">
    <citation type="submission" date="2021-03" db="EMBL/GenBank/DDBJ databases">
        <title>Whole genome shotgun sequence of Actinoplanes auranticolor NBRC 12245.</title>
        <authorList>
            <person name="Komaki H."/>
            <person name="Tamura T."/>
        </authorList>
    </citation>
    <scope>NUCLEOTIDE SEQUENCE</scope>
    <source>
        <strain evidence="2">NBRC 12245</strain>
    </source>
</reference>
<evidence type="ECO:0000313" key="3">
    <source>
        <dbReference type="Proteomes" id="UP000681340"/>
    </source>
</evidence>
<evidence type="ECO:0000256" key="1">
    <source>
        <dbReference type="SAM" id="MobiDB-lite"/>
    </source>
</evidence>
<accession>A0A919SKX1</accession>
<feature type="region of interest" description="Disordered" evidence="1">
    <location>
        <begin position="1"/>
        <end position="26"/>
    </location>
</feature>
<dbReference type="RefSeq" id="WP_307857962.1">
    <property type="nucleotide sequence ID" value="NZ_BAABEA010000006.1"/>
</dbReference>
<dbReference type="Gene3D" id="3.40.50.1820">
    <property type="entry name" value="alpha/beta hydrolase"/>
    <property type="match status" value="1"/>
</dbReference>
<protein>
    <recommendedName>
        <fullName evidence="4">Alpha/beta hydrolase family protein</fullName>
    </recommendedName>
</protein>
<proteinExistence type="predicted"/>
<comment type="caution">
    <text evidence="2">The sequence shown here is derived from an EMBL/GenBank/DDBJ whole genome shotgun (WGS) entry which is preliminary data.</text>
</comment>
<dbReference type="SUPFAM" id="SSF53474">
    <property type="entry name" value="alpha/beta-Hydrolases"/>
    <property type="match status" value="1"/>
</dbReference>
<sequence length="94" mass="9906">MIAGGGLASPIGRWPDTCSSPGVASPRPEHWMVRWADAHPDYQWAPRPPGPPFVLEDRVAALRQAITADDEPAVLIAHSAGCIGGLGGRAGRCR</sequence>
<keyword evidence="3" id="KW-1185">Reference proteome</keyword>
<dbReference type="EMBL" id="BOQL01000048">
    <property type="protein sequence ID" value="GIM73910.1"/>
    <property type="molecule type" value="Genomic_DNA"/>
</dbReference>
<evidence type="ECO:0000313" key="2">
    <source>
        <dbReference type="EMBL" id="GIM73910.1"/>
    </source>
</evidence>
<organism evidence="2 3">
    <name type="scientific">Actinoplanes auranticolor</name>
    <dbReference type="NCBI Taxonomy" id="47988"/>
    <lineage>
        <taxon>Bacteria</taxon>
        <taxon>Bacillati</taxon>
        <taxon>Actinomycetota</taxon>
        <taxon>Actinomycetes</taxon>
        <taxon>Micromonosporales</taxon>
        <taxon>Micromonosporaceae</taxon>
        <taxon>Actinoplanes</taxon>
    </lineage>
</organism>
<gene>
    <name evidence="2" type="ORF">Aau02nite_58230</name>
</gene>
<dbReference type="Pfam" id="PF06821">
    <property type="entry name" value="Ser_hydrolase"/>
    <property type="match status" value="1"/>
</dbReference>
<dbReference type="GO" id="GO:0016787">
    <property type="term" value="F:hydrolase activity"/>
    <property type="evidence" value="ECO:0007669"/>
    <property type="project" value="InterPro"/>
</dbReference>
<dbReference type="InterPro" id="IPR029058">
    <property type="entry name" value="AB_hydrolase_fold"/>
</dbReference>